<feature type="transmembrane region" description="Helical" evidence="12">
    <location>
        <begin position="546"/>
        <end position="565"/>
    </location>
</feature>
<evidence type="ECO:0000256" key="11">
    <source>
        <dbReference type="SAM" id="MobiDB-lite"/>
    </source>
</evidence>
<dbReference type="InterPro" id="IPR039524">
    <property type="entry name" value="PIGO/GPI13"/>
</dbReference>
<evidence type="ECO:0000256" key="10">
    <source>
        <dbReference type="ARBA" id="ARBA00023180"/>
    </source>
</evidence>
<name>A0A8H8BTA1_9HELO</name>
<dbReference type="OrthoDB" id="272139at2759"/>
<dbReference type="InterPro" id="IPR017850">
    <property type="entry name" value="Alkaline_phosphatase_core_sf"/>
</dbReference>
<comment type="pathway">
    <text evidence="2">Glycolipid biosynthesis; glycosylphosphatidylinositol-anchor biosynthesis.</text>
</comment>
<protein>
    <recommendedName>
        <fullName evidence="15">GPI ethanolamine phosphate transferase 3</fullName>
    </recommendedName>
</protein>
<reference evidence="13" key="1">
    <citation type="submission" date="2021-02" db="EMBL/GenBank/DDBJ databases">
        <title>Genome sequence Cadophora malorum strain M34.</title>
        <authorList>
            <person name="Stefanovic E."/>
            <person name="Vu D."/>
            <person name="Scully C."/>
            <person name="Dijksterhuis J."/>
            <person name="Roader J."/>
            <person name="Houbraken J."/>
        </authorList>
    </citation>
    <scope>NUCLEOTIDE SEQUENCE</scope>
    <source>
        <strain evidence="13">M34</strain>
    </source>
</reference>
<dbReference type="SUPFAM" id="SSF53649">
    <property type="entry name" value="Alkaline phosphatase-like"/>
    <property type="match status" value="1"/>
</dbReference>
<dbReference type="Gene3D" id="3.40.720.10">
    <property type="entry name" value="Alkaline Phosphatase, subunit A"/>
    <property type="match status" value="1"/>
</dbReference>
<feature type="transmembrane region" description="Helical" evidence="12">
    <location>
        <begin position="728"/>
        <end position="747"/>
    </location>
</feature>
<dbReference type="PANTHER" id="PTHR23071:SF1">
    <property type="entry name" value="GPI ETHANOLAMINE PHOSPHATE TRANSFERASE 3"/>
    <property type="match status" value="1"/>
</dbReference>
<gene>
    <name evidence="13" type="ORF">IFR04_003524</name>
</gene>
<organism evidence="13 14">
    <name type="scientific">Cadophora malorum</name>
    <dbReference type="NCBI Taxonomy" id="108018"/>
    <lineage>
        <taxon>Eukaryota</taxon>
        <taxon>Fungi</taxon>
        <taxon>Dikarya</taxon>
        <taxon>Ascomycota</taxon>
        <taxon>Pezizomycotina</taxon>
        <taxon>Leotiomycetes</taxon>
        <taxon>Helotiales</taxon>
        <taxon>Ploettnerulaceae</taxon>
        <taxon>Cadophora</taxon>
    </lineage>
</organism>
<sequence length="1108" mass="120636">MSSPKPPPKPESTVPHTVRNTIPLPSSTGNPNSIAAQYARAKALQDARDQKDREKVAGLLKDAGLGDGTAGGGVLGKKKSVVERLSERKVVRWKGEWSWVAAFFCWVFFIHASGIYFFTKGFLLTRLVLEEKSSCPSPPIALHNTFKGSGTPEAGCWHPKTFEKAVVIVIDALRYDFTIPFANTTETGPAQAFHNSLPFLYETAVKEPQNAFLLPFIADPPTTTLVRIKGLTTGTLPTFVEMGSNFGGEAITEDNLLMQLKDAGRRIVHLGDDTWTALFPGYFEEGISRAYPSFDVWDLHTLDNGVNEHIMPLLGKEKKGAWDVMIAHYLGVDHAGHRYGPNHPAMTAKLAQMDGVLREVVQRLDDDTLLVVMGDHGMDGKGDHGGESDDEVQAALWMYSKKGIFGRTDPAFVTPPENAKIRPVNQIDLVPTLALLLGLPIPFSNLGKPIEEAFAGKKGDAWENLAAIARMTAAGIKRYQAAYWQARGIDESTLEGSPHTLWETAETALAGAGKQHWKEGYMAFSAFQAETLRICRSLWARFDVPSMGLGIAILVGGVLALILFANSNADNGDAIDDPELDRKELQLELDAFAKDSTFNDQDETTSRTLVRGALLGTLLGAAGGPAIFLSVKPESLPNFILGVCAVSGLVGVLYQEMRRRMAFTSPFPTTFWGWLAVVFTVTQSIGFASNSYTIWEDSILLFFISTFGVAAAVSSLRLENVPDRTLAVYHSVLFVALGWAASFSKLCREEQMPYCRSTYYASSTSSTSAPWQLAIPFLIAIILPSIIKSYYTGSRSFEGFAPAWISWVFRGLLILSALFWTLDAADDGEWLSSYIPEGRLKSIRVPIAQTIFAIALGVGCPAFLYAPPCVSISTTAAPSSPNAQMTNSSGATVTILGFANTHGTRYCLLLINFLLILLLVQKPMGAGALSLMAWQILSLVEILDLNALTSSPIGPIMLALLGSFHFFKTGHQATLSSIQWESAFIPLHSLVYPYSPILVGLNTYGAQILAVIAVPLVVLWKQKPRKAGILRSVVAALAWHLAYYAVIGLATTMWAGHLRRHLMLYRIFSPKFMSAAFVLLIVDVVGVVVALVGVRINTVGVAEVFGWG</sequence>
<feature type="transmembrane region" description="Helical" evidence="12">
    <location>
        <begin position="843"/>
        <end position="866"/>
    </location>
</feature>
<evidence type="ECO:0000313" key="13">
    <source>
        <dbReference type="EMBL" id="KAG4423290.1"/>
    </source>
</evidence>
<feature type="transmembrane region" description="Helical" evidence="12">
    <location>
        <begin position="997"/>
        <end position="1020"/>
    </location>
</feature>
<evidence type="ECO:0000256" key="1">
    <source>
        <dbReference type="ARBA" id="ARBA00004477"/>
    </source>
</evidence>
<evidence type="ECO:0000256" key="2">
    <source>
        <dbReference type="ARBA" id="ARBA00004687"/>
    </source>
</evidence>
<keyword evidence="10" id="KW-0325">Glycoprotein</keyword>
<dbReference type="UniPathway" id="UPA00196"/>
<evidence type="ECO:0000256" key="6">
    <source>
        <dbReference type="ARBA" id="ARBA00022692"/>
    </source>
</evidence>
<feature type="compositionally biased region" description="Polar residues" evidence="11">
    <location>
        <begin position="14"/>
        <end position="32"/>
    </location>
</feature>
<evidence type="ECO:0000256" key="5">
    <source>
        <dbReference type="ARBA" id="ARBA00022679"/>
    </source>
</evidence>
<dbReference type="Proteomes" id="UP000664132">
    <property type="component" value="Unassembled WGS sequence"/>
</dbReference>
<keyword evidence="9 12" id="KW-0472">Membrane</keyword>
<feature type="compositionally biased region" description="Pro residues" evidence="11">
    <location>
        <begin position="1"/>
        <end position="10"/>
    </location>
</feature>
<feature type="transmembrane region" description="Helical" evidence="12">
    <location>
        <begin position="1075"/>
        <end position="1094"/>
    </location>
</feature>
<keyword evidence="8 12" id="KW-1133">Transmembrane helix</keyword>
<feature type="transmembrane region" description="Helical" evidence="12">
    <location>
        <begin position="97"/>
        <end position="118"/>
    </location>
</feature>
<feature type="region of interest" description="Disordered" evidence="11">
    <location>
        <begin position="1"/>
        <end position="32"/>
    </location>
</feature>
<feature type="transmembrane region" description="Helical" evidence="12">
    <location>
        <begin position="799"/>
        <end position="822"/>
    </location>
</feature>
<accession>A0A8H8BTA1</accession>
<keyword evidence="14" id="KW-1185">Reference proteome</keyword>
<keyword evidence="6 12" id="KW-0812">Transmembrane</keyword>
<comment type="caution">
    <text evidence="13">The sequence shown here is derived from an EMBL/GenBank/DDBJ whole genome shotgun (WGS) entry which is preliminary data.</text>
</comment>
<evidence type="ECO:0000256" key="12">
    <source>
        <dbReference type="SAM" id="Phobius"/>
    </source>
</evidence>
<keyword evidence="4" id="KW-0337">GPI-anchor biosynthesis</keyword>
<keyword evidence="7" id="KW-0256">Endoplasmic reticulum</keyword>
<feature type="transmembrane region" description="Helical" evidence="12">
    <location>
        <begin position="699"/>
        <end position="716"/>
    </location>
</feature>
<evidence type="ECO:0000256" key="3">
    <source>
        <dbReference type="ARBA" id="ARBA00008695"/>
    </source>
</evidence>
<comment type="subcellular location">
    <subcellularLocation>
        <location evidence="1">Endoplasmic reticulum membrane</location>
        <topology evidence="1">Multi-pass membrane protein</topology>
    </subcellularLocation>
</comment>
<keyword evidence="5" id="KW-0808">Transferase</keyword>
<evidence type="ECO:0000313" key="14">
    <source>
        <dbReference type="Proteomes" id="UP000664132"/>
    </source>
</evidence>
<dbReference type="PANTHER" id="PTHR23071">
    <property type="entry name" value="PHOSPHATIDYLINOSITOL GLYCAN"/>
    <property type="match status" value="1"/>
</dbReference>
<dbReference type="GO" id="GO:0006506">
    <property type="term" value="P:GPI anchor biosynthetic process"/>
    <property type="evidence" value="ECO:0007669"/>
    <property type="project" value="UniProtKB-UniPathway"/>
</dbReference>
<evidence type="ECO:0000256" key="8">
    <source>
        <dbReference type="ARBA" id="ARBA00022989"/>
    </source>
</evidence>
<dbReference type="CDD" id="cd16023">
    <property type="entry name" value="GPI_EPT_3"/>
    <property type="match status" value="1"/>
</dbReference>
<feature type="transmembrane region" description="Helical" evidence="12">
    <location>
        <begin position="636"/>
        <end position="654"/>
    </location>
</feature>
<dbReference type="GO" id="GO:0005789">
    <property type="term" value="C:endoplasmic reticulum membrane"/>
    <property type="evidence" value="ECO:0007669"/>
    <property type="project" value="UniProtKB-SubCell"/>
</dbReference>
<evidence type="ECO:0008006" key="15">
    <source>
        <dbReference type="Google" id="ProtNLM"/>
    </source>
</evidence>
<dbReference type="Pfam" id="PF01663">
    <property type="entry name" value="Phosphodiest"/>
    <property type="match status" value="1"/>
</dbReference>
<feature type="transmembrane region" description="Helical" evidence="12">
    <location>
        <begin position="768"/>
        <end position="787"/>
    </location>
</feature>
<dbReference type="EMBL" id="JAFJYH010000036">
    <property type="protein sequence ID" value="KAG4423290.1"/>
    <property type="molecule type" value="Genomic_DNA"/>
</dbReference>
<evidence type="ECO:0000256" key="9">
    <source>
        <dbReference type="ARBA" id="ARBA00023136"/>
    </source>
</evidence>
<feature type="transmembrane region" description="Helical" evidence="12">
    <location>
        <begin position="903"/>
        <end position="921"/>
    </location>
</feature>
<evidence type="ECO:0000256" key="4">
    <source>
        <dbReference type="ARBA" id="ARBA00022502"/>
    </source>
</evidence>
<dbReference type="GO" id="GO:0051377">
    <property type="term" value="F:mannose-ethanolamine phosphotransferase activity"/>
    <property type="evidence" value="ECO:0007669"/>
    <property type="project" value="InterPro"/>
</dbReference>
<feature type="transmembrane region" description="Helical" evidence="12">
    <location>
        <begin position="674"/>
        <end position="692"/>
    </location>
</feature>
<proteinExistence type="inferred from homology"/>
<comment type="similarity">
    <text evidence="3">Belongs to the PIGG/PIGN/PIGO family. PIGO subfamily.</text>
</comment>
<feature type="transmembrane region" description="Helical" evidence="12">
    <location>
        <begin position="609"/>
        <end position="629"/>
    </location>
</feature>
<feature type="transmembrane region" description="Helical" evidence="12">
    <location>
        <begin position="1032"/>
        <end position="1055"/>
    </location>
</feature>
<dbReference type="InterPro" id="IPR037675">
    <property type="entry name" value="PIG-O_N"/>
</dbReference>
<dbReference type="AlphaFoldDB" id="A0A8H8BTA1"/>
<dbReference type="InterPro" id="IPR002591">
    <property type="entry name" value="Phosphodiest/P_Trfase"/>
</dbReference>
<evidence type="ECO:0000256" key="7">
    <source>
        <dbReference type="ARBA" id="ARBA00022824"/>
    </source>
</evidence>